<feature type="domain" description="SAP" evidence="2">
    <location>
        <begin position="349"/>
        <end position="383"/>
    </location>
</feature>
<accession>A0ABN9T2X4</accession>
<gene>
    <name evidence="3" type="ORF">PCOR1329_LOCUS35032</name>
</gene>
<proteinExistence type="predicted"/>
<keyword evidence="4" id="KW-1185">Reference proteome</keyword>
<dbReference type="InterPro" id="IPR003034">
    <property type="entry name" value="SAP_dom"/>
</dbReference>
<evidence type="ECO:0000313" key="3">
    <source>
        <dbReference type="EMBL" id="CAK0839340.1"/>
    </source>
</evidence>
<dbReference type="SMART" id="SM00513">
    <property type="entry name" value="SAP"/>
    <property type="match status" value="3"/>
</dbReference>
<feature type="compositionally biased region" description="Low complexity" evidence="1">
    <location>
        <begin position="18"/>
        <end position="31"/>
    </location>
</feature>
<evidence type="ECO:0000259" key="2">
    <source>
        <dbReference type="PROSITE" id="PS50800"/>
    </source>
</evidence>
<dbReference type="PROSITE" id="PS50800">
    <property type="entry name" value="SAP"/>
    <property type="match status" value="1"/>
</dbReference>
<reference evidence="3" key="1">
    <citation type="submission" date="2023-10" db="EMBL/GenBank/DDBJ databases">
        <authorList>
            <person name="Chen Y."/>
            <person name="Shah S."/>
            <person name="Dougan E. K."/>
            <person name="Thang M."/>
            <person name="Chan C."/>
        </authorList>
    </citation>
    <scope>NUCLEOTIDE SEQUENCE [LARGE SCALE GENOMIC DNA]</scope>
</reference>
<dbReference type="Gene3D" id="1.10.720.30">
    <property type="entry name" value="SAP domain"/>
    <property type="match status" value="1"/>
</dbReference>
<feature type="compositionally biased region" description="Low complexity" evidence="1">
    <location>
        <begin position="40"/>
        <end position="60"/>
    </location>
</feature>
<name>A0ABN9T2X4_9DINO</name>
<dbReference type="InterPro" id="IPR036361">
    <property type="entry name" value="SAP_dom_sf"/>
</dbReference>
<sequence>MALTVGAAAAACLTARAPAPGEAPGAAADGPRAPPPPRPAAVRPPRATGLAAAAPWAPASGRGGRRGWRAAAAALGCPDPAPDVPLQQEEAAHREASSAEWMWRQRGYDAAAPSGPGYSSLVGEEGLAAVRMVPPMLAPPLTAAKDARLPEAPRAGGLGDAGARGPRFGLLPPPLDGVVNARLGAAQPALVSKLDAMVDIRIVPDPPSEAERERIAAVEADLQSCICRVPEPYIRAQRPDHRVRPPLRYEPMWRGLERSGIWFQEAPAPPKDIHLEHETNTELKTRCMNLNLPVSGNRAQLEDRLKFNIYECKKMTVKQLKQVCMTMGCRSGAKQFMIEQLEELHDTQFDNLTLDELRVECTFRGLDADGTHPQLRARVQAYLSKA</sequence>
<dbReference type="Proteomes" id="UP001189429">
    <property type="component" value="Unassembled WGS sequence"/>
</dbReference>
<feature type="region of interest" description="Disordered" evidence="1">
    <location>
        <begin position="18"/>
        <end position="67"/>
    </location>
</feature>
<organism evidence="3 4">
    <name type="scientific">Prorocentrum cordatum</name>
    <dbReference type="NCBI Taxonomy" id="2364126"/>
    <lineage>
        <taxon>Eukaryota</taxon>
        <taxon>Sar</taxon>
        <taxon>Alveolata</taxon>
        <taxon>Dinophyceae</taxon>
        <taxon>Prorocentrales</taxon>
        <taxon>Prorocentraceae</taxon>
        <taxon>Prorocentrum</taxon>
    </lineage>
</organism>
<dbReference type="EMBL" id="CAUYUJ010014283">
    <property type="protein sequence ID" value="CAK0839340.1"/>
    <property type="molecule type" value="Genomic_DNA"/>
</dbReference>
<evidence type="ECO:0000313" key="4">
    <source>
        <dbReference type="Proteomes" id="UP001189429"/>
    </source>
</evidence>
<protein>
    <recommendedName>
        <fullName evidence="2">SAP domain-containing protein</fullName>
    </recommendedName>
</protein>
<dbReference type="Pfam" id="PF02037">
    <property type="entry name" value="SAP"/>
    <property type="match status" value="2"/>
</dbReference>
<evidence type="ECO:0000256" key="1">
    <source>
        <dbReference type="SAM" id="MobiDB-lite"/>
    </source>
</evidence>
<comment type="caution">
    <text evidence="3">The sequence shown here is derived from an EMBL/GenBank/DDBJ whole genome shotgun (WGS) entry which is preliminary data.</text>
</comment>